<dbReference type="SUPFAM" id="SSF75217">
    <property type="entry name" value="alpha/beta knot"/>
    <property type="match status" value="1"/>
</dbReference>
<evidence type="ECO:0000313" key="6">
    <source>
        <dbReference type="Proteomes" id="UP000184278"/>
    </source>
</evidence>
<sequence>MQYINITDINDKRLSVYKDLNESQLRHYYEPDGGVFIAESLKVIERAFLFGCKAESVLLEKEKLDSDEYKRVVELVASGSNNKADNSEDKEVKDNKEDKEDKVDKEGDIPIYVAEQMELSKITGYNLTGGILAVMRRPDLKSVIDIIDGCTRIAILDTVVNPTNIGAIFRSAAAFNVEAILLTKGCCDPLSRRAIRVSMGNVFQIPWTYLDSNEDEYNDERERQAGLVKENFDLLHEKGFKTAAMALKEDSIKLDDERLKKEEKLAIIMGNEGDGLSDAAIAMSDYKVIIPMAHEVDSLNVAAASAVAFWELAR</sequence>
<organism evidence="5 6">
    <name type="scientific">Butyrivibrio fibrisolvens DSM 3071</name>
    <dbReference type="NCBI Taxonomy" id="1121131"/>
    <lineage>
        <taxon>Bacteria</taxon>
        <taxon>Bacillati</taxon>
        <taxon>Bacillota</taxon>
        <taxon>Clostridia</taxon>
        <taxon>Lachnospirales</taxon>
        <taxon>Lachnospiraceae</taxon>
        <taxon>Butyrivibrio</taxon>
    </lineage>
</organism>
<dbReference type="Pfam" id="PF00588">
    <property type="entry name" value="SpoU_methylase"/>
    <property type="match status" value="1"/>
</dbReference>
<reference evidence="6" key="1">
    <citation type="submission" date="2016-11" db="EMBL/GenBank/DDBJ databases">
        <authorList>
            <person name="Varghese N."/>
            <person name="Submissions S."/>
        </authorList>
    </citation>
    <scope>NUCLEOTIDE SEQUENCE [LARGE SCALE GENOMIC DNA]</scope>
    <source>
        <strain evidence="6">DSM 3071</strain>
    </source>
</reference>
<dbReference type="GO" id="GO:0003723">
    <property type="term" value="F:RNA binding"/>
    <property type="evidence" value="ECO:0007669"/>
    <property type="project" value="InterPro"/>
</dbReference>
<evidence type="ECO:0000256" key="1">
    <source>
        <dbReference type="ARBA" id="ARBA00022603"/>
    </source>
</evidence>
<name>A0A1M5ZLF4_BUTFI</name>
<dbReference type="Proteomes" id="UP000184278">
    <property type="component" value="Unassembled WGS sequence"/>
</dbReference>
<dbReference type="SUPFAM" id="SSF55315">
    <property type="entry name" value="L30e-like"/>
    <property type="match status" value="1"/>
</dbReference>
<dbReference type="InterPro" id="IPR051259">
    <property type="entry name" value="rRNA_Methyltransferase"/>
</dbReference>
<feature type="region of interest" description="Disordered" evidence="3">
    <location>
        <begin position="80"/>
        <end position="103"/>
    </location>
</feature>
<dbReference type="InterPro" id="IPR029064">
    <property type="entry name" value="Ribosomal_eL30-like_sf"/>
</dbReference>
<dbReference type="PANTHER" id="PTHR43191">
    <property type="entry name" value="RRNA METHYLTRANSFERASE 3"/>
    <property type="match status" value="1"/>
</dbReference>
<dbReference type="InterPro" id="IPR029026">
    <property type="entry name" value="tRNA_m1G_MTases_N"/>
</dbReference>
<feature type="compositionally biased region" description="Basic and acidic residues" evidence="3">
    <location>
        <begin position="85"/>
        <end position="103"/>
    </location>
</feature>
<dbReference type="Gene3D" id="3.30.1330.30">
    <property type="match status" value="1"/>
</dbReference>
<dbReference type="GeneID" id="89510790"/>
<dbReference type="STRING" id="1121131.SAMN02745229_02409"/>
<proteinExistence type="predicted"/>
<evidence type="ECO:0000313" key="5">
    <source>
        <dbReference type="EMBL" id="SHI25175.1"/>
    </source>
</evidence>
<dbReference type="OrthoDB" id="9794400at2"/>
<keyword evidence="2" id="KW-0808">Transferase</keyword>
<dbReference type="InterPro" id="IPR029028">
    <property type="entry name" value="Alpha/beta_knot_MTases"/>
</dbReference>
<gene>
    <name evidence="5" type="ORF">SAMN02745229_02409</name>
</gene>
<dbReference type="CDD" id="cd18095">
    <property type="entry name" value="SpoU-like_rRNA-MTase"/>
    <property type="match status" value="1"/>
</dbReference>
<dbReference type="GO" id="GO:0032259">
    <property type="term" value="P:methylation"/>
    <property type="evidence" value="ECO:0007669"/>
    <property type="project" value="UniProtKB-KW"/>
</dbReference>
<evidence type="ECO:0000256" key="3">
    <source>
        <dbReference type="SAM" id="MobiDB-lite"/>
    </source>
</evidence>
<keyword evidence="6" id="KW-1185">Reference proteome</keyword>
<feature type="domain" description="tRNA/rRNA methyltransferase SpoU type" evidence="4">
    <location>
        <begin position="153"/>
        <end position="309"/>
    </location>
</feature>
<dbReference type="EMBL" id="FQXK01000020">
    <property type="protein sequence ID" value="SHI25175.1"/>
    <property type="molecule type" value="Genomic_DNA"/>
</dbReference>
<accession>A0A1M5ZLF4</accession>
<dbReference type="Gene3D" id="3.40.1280.10">
    <property type="match status" value="1"/>
</dbReference>
<dbReference type="InterPro" id="IPR001537">
    <property type="entry name" value="SpoU_MeTrfase"/>
</dbReference>
<dbReference type="PANTHER" id="PTHR43191:SF12">
    <property type="entry name" value="RRNA METHYLASE"/>
    <property type="match status" value="1"/>
</dbReference>
<keyword evidence="1 5" id="KW-0489">Methyltransferase</keyword>
<dbReference type="AlphaFoldDB" id="A0A1M5ZLF4"/>
<dbReference type="GO" id="GO:0006396">
    <property type="term" value="P:RNA processing"/>
    <property type="evidence" value="ECO:0007669"/>
    <property type="project" value="InterPro"/>
</dbReference>
<evidence type="ECO:0000259" key="4">
    <source>
        <dbReference type="Pfam" id="PF00588"/>
    </source>
</evidence>
<dbReference type="RefSeq" id="WP_073388081.1">
    <property type="nucleotide sequence ID" value="NZ_FQXK01000020.1"/>
</dbReference>
<protein>
    <submittedName>
        <fullName evidence="5">tRNA G18 (Ribose-2'-O)-methylase SpoU</fullName>
    </submittedName>
</protein>
<evidence type="ECO:0000256" key="2">
    <source>
        <dbReference type="ARBA" id="ARBA00022679"/>
    </source>
</evidence>
<dbReference type="GO" id="GO:0008173">
    <property type="term" value="F:RNA methyltransferase activity"/>
    <property type="evidence" value="ECO:0007669"/>
    <property type="project" value="InterPro"/>
</dbReference>